<evidence type="ECO:0000313" key="2">
    <source>
        <dbReference type="EMBL" id="OWK29679.1"/>
    </source>
</evidence>
<sequence>MACLTGSRARSAPDVGEVINLRRARKARVRADAQEKAAANRITFGRTKAEREAAAADTARQERLLDGAKRED</sequence>
<evidence type="ECO:0000313" key="3">
    <source>
        <dbReference type="Proteomes" id="UP000197783"/>
    </source>
</evidence>
<proteinExistence type="predicted"/>
<reference evidence="2 3" key="1">
    <citation type="submission" date="2017-03" db="EMBL/GenBank/DDBJ databases">
        <title>Genome sequence of Sphingomonas mucosissima DSM 17494.</title>
        <authorList>
            <person name="Poehlein A."/>
            <person name="Wuebbeler J.H."/>
            <person name="Steinbuechel A."/>
            <person name="Daniel R."/>
        </authorList>
    </citation>
    <scope>NUCLEOTIDE SEQUENCE [LARGE SCALE GENOMIC DNA]</scope>
    <source>
        <strain evidence="2 3">DSM 17494</strain>
    </source>
</reference>
<accession>A0A245ZIV5</accession>
<evidence type="ECO:0000256" key="1">
    <source>
        <dbReference type="SAM" id="MobiDB-lite"/>
    </source>
</evidence>
<organism evidence="2 3">
    <name type="scientific">Sphingomonas mucosissima</name>
    <dbReference type="NCBI Taxonomy" id="370959"/>
    <lineage>
        <taxon>Bacteria</taxon>
        <taxon>Pseudomonadati</taxon>
        <taxon>Pseudomonadota</taxon>
        <taxon>Alphaproteobacteria</taxon>
        <taxon>Sphingomonadales</taxon>
        <taxon>Sphingomonadaceae</taxon>
        <taxon>Sphingomonas</taxon>
    </lineage>
</organism>
<protein>
    <submittedName>
        <fullName evidence="2">Uncharacterized protein</fullName>
    </submittedName>
</protein>
<dbReference type="Pfam" id="PF13770">
    <property type="entry name" value="DUF4169"/>
    <property type="match status" value="1"/>
</dbReference>
<dbReference type="EMBL" id="NBBJ01000003">
    <property type="protein sequence ID" value="OWK29679.1"/>
    <property type="molecule type" value="Genomic_DNA"/>
</dbReference>
<comment type="caution">
    <text evidence="2">The sequence shown here is derived from an EMBL/GenBank/DDBJ whole genome shotgun (WGS) entry which is preliminary data.</text>
</comment>
<feature type="region of interest" description="Disordered" evidence="1">
    <location>
        <begin position="49"/>
        <end position="72"/>
    </location>
</feature>
<name>A0A245ZIV5_9SPHN</name>
<gene>
    <name evidence="2" type="ORF">SPMU_20990</name>
</gene>
<dbReference type="Proteomes" id="UP000197783">
    <property type="component" value="Unassembled WGS sequence"/>
</dbReference>
<keyword evidence="3" id="KW-1185">Reference proteome</keyword>
<dbReference type="InterPro" id="IPR025227">
    <property type="entry name" value="DUF4169"/>
</dbReference>
<dbReference type="AlphaFoldDB" id="A0A245ZIV5"/>